<dbReference type="OrthoDB" id="191154at2157"/>
<dbReference type="EMBL" id="CP034145">
    <property type="protein sequence ID" value="AZH24059.1"/>
    <property type="molecule type" value="Genomic_DNA"/>
</dbReference>
<dbReference type="EMBL" id="REFS01000005">
    <property type="protein sequence ID" value="RMB13166.1"/>
    <property type="molecule type" value="Genomic_DNA"/>
</dbReference>
<evidence type="ECO:0000313" key="3">
    <source>
        <dbReference type="Proteomes" id="UP000277326"/>
    </source>
</evidence>
<protein>
    <recommendedName>
        <fullName evidence="5">ATPase involved in flagella biogenesis</fullName>
    </recommendedName>
</protein>
<dbReference type="InterPro" id="IPR055516">
    <property type="entry name" value="DUF7090"/>
</dbReference>
<dbReference type="RefSeq" id="WP_121921103.1">
    <property type="nucleotide sequence ID" value="NZ_CP034145.1"/>
</dbReference>
<dbReference type="InterPro" id="IPR027417">
    <property type="entry name" value="P-loop_NTPase"/>
</dbReference>
<sequence length="197" mass="21892">MDYTLAIDGAPATIPGGTGVLLLHPSIGETDRIDTDFLKTDTDNFLVISTRTTAREVEQKLEHYDVDESRADILDTLSVERGYSRRPSDRVHYVASPDDLDGIVSKTEAFLDSHGGKRRVSVDSLTEMAYYADEERVYEATKRLLDLLAEYDAVGLFHLSKEVHDEATLNRFRDLFDGVLDLGVDGDVSAEFADASE</sequence>
<dbReference type="KEGG" id="haer:DU502_01120"/>
<organism evidence="2 3">
    <name type="scientific">Haloplanus aerogenes</name>
    <dbReference type="NCBI Taxonomy" id="660522"/>
    <lineage>
        <taxon>Archaea</taxon>
        <taxon>Methanobacteriati</taxon>
        <taxon>Methanobacteriota</taxon>
        <taxon>Stenosarchaea group</taxon>
        <taxon>Halobacteria</taxon>
        <taxon>Halobacteriales</taxon>
        <taxon>Haloferacaceae</taxon>
        <taxon>Haloplanus</taxon>
    </lineage>
</organism>
<reference evidence="2 3" key="1">
    <citation type="journal article" date="2015" name="Stand. Genomic Sci.">
        <title>Genomic Encyclopedia of Bacterial and Archaeal Type Strains, Phase III: the genomes of soil and plant-associated and newly described type strains.</title>
        <authorList>
            <person name="Whitman W.B."/>
            <person name="Woyke T."/>
            <person name="Klenk H.P."/>
            <person name="Zhou Y."/>
            <person name="Lilburn T.G."/>
            <person name="Beck B.J."/>
            <person name="De Vos P."/>
            <person name="Vandamme P."/>
            <person name="Eisen J.A."/>
            <person name="Garrity G."/>
            <person name="Hugenholtz P."/>
            <person name="Kyrpides N.C."/>
        </authorList>
    </citation>
    <scope>NUCLEOTIDE SEQUENCE [LARGE SCALE GENOMIC DNA]</scope>
    <source>
        <strain evidence="2 3">CGMCC 1.10124</strain>
    </source>
</reference>
<accession>A0A3M0D0N4</accession>
<evidence type="ECO:0000313" key="2">
    <source>
        <dbReference type="EMBL" id="RMB13166.1"/>
    </source>
</evidence>
<evidence type="ECO:0000313" key="4">
    <source>
        <dbReference type="Proteomes" id="UP000282007"/>
    </source>
</evidence>
<dbReference type="Pfam" id="PF23365">
    <property type="entry name" value="DUF7090"/>
    <property type="match status" value="1"/>
</dbReference>
<dbReference type="AlphaFoldDB" id="A0A3M0D0N4"/>
<name>A0A3M0D0N4_9EURY</name>
<evidence type="ECO:0000313" key="1">
    <source>
        <dbReference type="EMBL" id="AZH24059.1"/>
    </source>
</evidence>
<dbReference type="Gene3D" id="3.40.50.300">
    <property type="entry name" value="P-loop containing nucleotide triphosphate hydrolases"/>
    <property type="match status" value="1"/>
</dbReference>
<reference evidence="1 4" key="2">
    <citation type="submission" date="2018-07" db="EMBL/GenBank/DDBJ databases">
        <title>Genome sequences of Haloplanus aerogenes JCM 16430T.</title>
        <authorList>
            <person name="Kim Y.B."/>
            <person name="Roh S.W."/>
        </authorList>
    </citation>
    <scope>NUCLEOTIDE SEQUENCE [LARGE SCALE GENOMIC DNA]</scope>
    <source>
        <strain evidence="1 4">JCM 16430</strain>
    </source>
</reference>
<proteinExistence type="predicted"/>
<keyword evidence="4" id="KW-1185">Reference proteome</keyword>
<dbReference type="Proteomes" id="UP000277326">
    <property type="component" value="Unassembled WGS sequence"/>
</dbReference>
<evidence type="ECO:0008006" key="5">
    <source>
        <dbReference type="Google" id="ProtNLM"/>
    </source>
</evidence>
<reference evidence="2" key="3">
    <citation type="submission" date="2018-10" db="EMBL/GenBank/DDBJ databases">
        <authorList>
            <person name="Whitman W."/>
            <person name="Huntemann M."/>
            <person name="Clum A."/>
            <person name="Pillay M."/>
            <person name="Palaniappan K."/>
            <person name="Varghese N."/>
            <person name="Mikhailova N."/>
            <person name="Stamatis D."/>
            <person name="Reddy T."/>
            <person name="Daum C."/>
            <person name="Shapiro N."/>
            <person name="Ivanova N."/>
            <person name="Kyrpides N."/>
            <person name="Woyke T."/>
        </authorList>
    </citation>
    <scope>NUCLEOTIDE SEQUENCE</scope>
    <source>
        <strain evidence="2">CGMCC 1.10124</strain>
    </source>
</reference>
<dbReference type="GeneID" id="38469844"/>
<dbReference type="Proteomes" id="UP000282007">
    <property type="component" value="Chromosome"/>
</dbReference>
<gene>
    <name evidence="2" type="ORF">ATH50_2497</name>
    <name evidence="1" type="ORF">DU502_01120</name>
</gene>